<dbReference type="InterPro" id="IPR031571">
    <property type="entry name" value="RcpC_dom"/>
</dbReference>
<dbReference type="OrthoDB" id="163768at2"/>
<sequence length="322" mass="33582">MMSRLGLSGRVTMVLATSTLVAGSAVWFGLLQKDQPSLPQLPQMEAQTKTERVLVAAHTVVAGTQVTPAGYTFTEMASDQVHDGFLVDSPANQAALAVLTVARTVPSGTPFVAEDLIPPETAVSGAKPPVHTSASALRLTEGMRAIALPVTAETSVAGLIRNGDRVDILLSYALEDGLIAIRTVLRNVRIIATDQIPEQAPESEPVEPKAPPKIVTFELTPDGAKVLVLAQKMGDLMLVLSGGEEGNAPIIADDTPIFSSQISGETTKPLPPINSRSVAVVRGAESRMNVLTVADAIEPGEIGRPLPSSEAAIVAVPPTQGD</sequence>
<organism evidence="3 4">
    <name type="scientific">Celeribacter baekdonensis</name>
    <dbReference type="NCBI Taxonomy" id="875171"/>
    <lineage>
        <taxon>Bacteria</taxon>
        <taxon>Pseudomonadati</taxon>
        <taxon>Pseudomonadota</taxon>
        <taxon>Alphaproteobacteria</taxon>
        <taxon>Rhodobacterales</taxon>
        <taxon>Roseobacteraceae</taxon>
        <taxon>Celeribacter</taxon>
    </lineage>
</organism>
<dbReference type="Proteomes" id="UP000182284">
    <property type="component" value="Unassembled WGS sequence"/>
</dbReference>
<dbReference type="InterPro" id="IPR017592">
    <property type="entry name" value="Pilus_assmbl_Flp-typ_CpaB"/>
</dbReference>
<proteinExistence type="predicted"/>
<feature type="transmembrane region" description="Helical" evidence="1">
    <location>
        <begin position="12"/>
        <end position="30"/>
    </location>
</feature>
<keyword evidence="1" id="KW-0472">Membrane</keyword>
<dbReference type="CDD" id="cd11614">
    <property type="entry name" value="SAF_CpaB_FlgA_like"/>
    <property type="match status" value="1"/>
</dbReference>
<dbReference type="RefSeq" id="WP_074646297.1">
    <property type="nucleotide sequence ID" value="NZ_FNBL01000011.1"/>
</dbReference>
<reference evidence="3 4" key="1">
    <citation type="submission" date="2016-10" db="EMBL/GenBank/DDBJ databases">
        <authorList>
            <person name="de Groot N.N."/>
        </authorList>
    </citation>
    <scope>NUCLEOTIDE SEQUENCE [LARGE SCALE GENOMIC DNA]</scope>
    <source>
        <strain evidence="3 4">DSM 27375</strain>
    </source>
</reference>
<evidence type="ECO:0000259" key="2">
    <source>
        <dbReference type="Pfam" id="PF16976"/>
    </source>
</evidence>
<dbReference type="Pfam" id="PF16976">
    <property type="entry name" value="RcpC"/>
    <property type="match status" value="1"/>
</dbReference>
<evidence type="ECO:0000313" key="3">
    <source>
        <dbReference type="EMBL" id="SDG05246.1"/>
    </source>
</evidence>
<keyword evidence="1" id="KW-0812">Transmembrane</keyword>
<dbReference type="AlphaFoldDB" id="A0A1G7R392"/>
<evidence type="ECO:0000313" key="4">
    <source>
        <dbReference type="Proteomes" id="UP000182284"/>
    </source>
</evidence>
<feature type="domain" description="Flp pilus assembly protein RcpC/CpaB" evidence="2">
    <location>
        <begin position="138"/>
        <end position="240"/>
    </location>
</feature>
<dbReference type="NCBIfam" id="TIGR03177">
    <property type="entry name" value="pilus_cpaB"/>
    <property type="match status" value="1"/>
</dbReference>
<evidence type="ECO:0000256" key="1">
    <source>
        <dbReference type="SAM" id="Phobius"/>
    </source>
</evidence>
<protein>
    <submittedName>
        <fullName evidence="3">Pilus assembly protein CpaB</fullName>
    </submittedName>
</protein>
<accession>A0A1G7R392</accession>
<gene>
    <name evidence="3" type="ORF">SAMN04488117_1114</name>
</gene>
<dbReference type="EMBL" id="FNBL01000011">
    <property type="protein sequence ID" value="SDG05246.1"/>
    <property type="molecule type" value="Genomic_DNA"/>
</dbReference>
<name>A0A1G7R392_9RHOB</name>
<keyword evidence="1" id="KW-1133">Transmembrane helix</keyword>